<dbReference type="Proteomes" id="UP000355283">
    <property type="component" value="Unassembled WGS sequence"/>
</dbReference>
<gene>
    <name evidence="1" type="ORF">NSK_002778</name>
</gene>
<organism evidence="1 2">
    <name type="scientific">Nannochloropsis salina CCMP1776</name>
    <dbReference type="NCBI Taxonomy" id="1027361"/>
    <lineage>
        <taxon>Eukaryota</taxon>
        <taxon>Sar</taxon>
        <taxon>Stramenopiles</taxon>
        <taxon>Ochrophyta</taxon>
        <taxon>Eustigmatophyceae</taxon>
        <taxon>Eustigmatales</taxon>
        <taxon>Monodopsidaceae</taxon>
        <taxon>Microchloropsis</taxon>
        <taxon>Microchloropsis salina</taxon>
    </lineage>
</organism>
<accession>A0A4D9DBF2</accession>
<keyword evidence="2" id="KW-1185">Reference proteome</keyword>
<dbReference type="AlphaFoldDB" id="A0A4D9DBF2"/>
<sequence>MQGKDFKIMRRNSLTAEVDGVWPNLEEEEDSYVPHKVHMKECMMLRRVLGADKADSLPRACKLNATSQANQGFLTRLSHFNESSDVAGVVNIKECHKLQDSLRMVAGGVTFLPASCNAMLAKEEETLKDKFETENAKVYARLKRRNSWVGKDDFPPTAT</sequence>
<comment type="caution">
    <text evidence="1">The sequence shown here is derived from an EMBL/GenBank/DDBJ whole genome shotgun (WGS) entry which is preliminary data.</text>
</comment>
<name>A0A4D9DBF2_9STRA</name>
<protein>
    <submittedName>
        <fullName evidence="1">Uncharacterized protein</fullName>
    </submittedName>
</protein>
<dbReference type="OrthoDB" id="10281820at2759"/>
<reference evidence="1 2" key="1">
    <citation type="submission" date="2019-01" db="EMBL/GenBank/DDBJ databases">
        <title>Nuclear Genome Assembly of the Microalgal Biofuel strain Nannochloropsis salina CCMP1776.</title>
        <authorList>
            <person name="Hovde B."/>
        </authorList>
    </citation>
    <scope>NUCLEOTIDE SEQUENCE [LARGE SCALE GENOMIC DNA]</scope>
    <source>
        <strain evidence="1 2">CCMP1776</strain>
    </source>
</reference>
<proteinExistence type="predicted"/>
<evidence type="ECO:0000313" key="2">
    <source>
        <dbReference type="Proteomes" id="UP000355283"/>
    </source>
</evidence>
<evidence type="ECO:0000313" key="1">
    <source>
        <dbReference type="EMBL" id="TFJ85958.1"/>
    </source>
</evidence>
<dbReference type="EMBL" id="SDOX01000010">
    <property type="protein sequence ID" value="TFJ85958.1"/>
    <property type="molecule type" value="Genomic_DNA"/>
</dbReference>